<sequence length="65" mass="7844">RIFLKVDHIIPFNRTILRFALDINNFILWHFKPRDERKSNRHTKPVKFASFLAGRDSTIFYSPQI</sequence>
<organism evidence="1">
    <name type="scientific">Lepeophtheirus salmonis</name>
    <name type="common">Salmon louse</name>
    <name type="synonym">Caligus salmonis</name>
    <dbReference type="NCBI Taxonomy" id="72036"/>
    <lineage>
        <taxon>Eukaryota</taxon>
        <taxon>Metazoa</taxon>
        <taxon>Ecdysozoa</taxon>
        <taxon>Arthropoda</taxon>
        <taxon>Crustacea</taxon>
        <taxon>Multicrustacea</taxon>
        <taxon>Hexanauplia</taxon>
        <taxon>Copepoda</taxon>
        <taxon>Siphonostomatoida</taxon>
        <taxon>Caligidae</taxon>
        <taxon>Lepeophtheirus</taxon>
    </lineage>
</organism>
<evidence type="ECO:0000313" key="1">
    <source>
        <dbReference type="EMBL" id="CDW50976.1"/>
    </source>
</evidence>
<proteinExistence type="predicted"/>
<reference evidence="1" key="1">
    <citation type="submission" date="2014-05" db="EMBL/GenBank/DDBJ databases">
        <authorList>
            <person name="Chronopoulou M."/>
        </authorList>
    </citation>
    <scope>NUCLEOTIDE SEQUENCE</scope>
    <source>
        <tissue evidence="1">Whole organism</tissue>
    </source>
</reference>
<feature type="non-terminal residue" evidence="1">
    <location>
        <position position="1"/>
    </location>
</feature>
<accession>A0A0K2VLQ2</accession>
<dbReference type="AlphaFoldDB" id="A0A0K2VLQ2"/>
<name>A0A0K2VLQ2_LEPSM</name>
<protein>
    <submittedName>
        <fullName evidence="1">Uncharacterized protein</fullName>
    </submittedName>
</protein>
<dbReference type="EMBL" id="HACA01033615">
    <property type="protein sequence ID" value="CDW50976.1"/>
    <property type="molecule type" value="Transcribed_RNA"/>
</dbReference>